<evidence type="ECO:0000313" key="2">
    <source>
        <dbReference type="EMBL" id="KIK73924.1"/>
    </source>
</evidence>
<sequence>MLHNHQPPYLHYNQCFFTYLSYTSILIFSTILPIGFGLQTVIIHRHFPHGWATGRSTKPETVNV</sequence>
<accession>A0A0D0D244</accession>
<dbReference type="InParanoid" id="A0A0D0D244"/>
<reference evidence="3" key="2">
    <citation type="submission" date="2015-01" db="EMBL/GenBank/DDBJ databases">
        <title>Evolutionary Origins and Diversification of the Mycorrhizal Mutualists.</title>
        <authorList>
            <consortium name="DOE Joint Genome Institute"/>
            <consortium name="Mycorrhizal Genomics Consortium"/>
            <person name="Kohler A."/>
            <person name="Kuo A."/>
            <person name="Nagy L.G."/>
            <person name="Floudas D."/>
            <person name="Copeland A."/>
            <person name="Barry K.W."/>
            <person name="Cichocki N."/>
            <person name="Veneault-Fourrey C."/>
            <person name="LaButti K."/>
            <person name="Lindquist E.A."/>
            <person name="Lipzen A."/>
            <person name="Lundell T."/>
            <person name="Morin E."/>
            <person name="Murat C."/>
            <person name="Riley R."/>
            <person name="Ohm R."/>
            <person name="Sun H."/>
            <person name="Tunlid A."/>
            <person name="Henrissat B."/>
            <person name="Grigoriev I.V."/>
            <person name="Hibbett D.S."/>
            <person name="Martin F."/>
        </authorList>
    </citation>
    <scope>NUCLEOTIDE SEQUENCE [LARGE SCALE GENOMIC DNA]</scope>
    <source>
        <strain evidence="3">Ve08.2h10</strain>
    </source>
</reference>
<reference evidence="2 3" key="1">
    <citation type="submission" date="2014-04" db="EMBL/GenBank/DDBJ databases">
        <authorList>
            <consortium name="DOE Joint Genome Institute"/>
            <person name="Kuo A."/>
            <person name="Kohler A."/>
            <person name="Jargeat P."/>
            <person name="Nagy L.G."/>
            <person name="Floudas D."/>
            <person name="Copeland A."/>
            <person name="Barry K.W."/>
            <person name="Cichocki N."/>
            <person name="Veneault-Fourrey C."/>
            <person name="LaButti K."/>
            <person name="Lindquist E.A."/>
            <person name="Lipzen A."/>
            <person name="Lundell T."/>
            <person name="Morin E."/>
            <person name="Murat C."/>
            <person name="Sun H."/>
            <person name="Tunlid A."/>
            <person name="Henrissat B."/>
            <person name="Grigoriev I.V."/>
            <person name="Hibbett D.S."/>
            <person name="Martin F."/>
            <person name="Nordberg H.P."/>
            <person name="Cantor M.N."/>
            <person name="Hua S.X."/>
        </authorList>
    </citation>
    <scope>NUCLEOTIDE SEQUENCE [LARGE SCALE GENOMIC DNA]</scope>
    <source>
        <strain evidence="2 3">Ve08.2h10</strain>
    </source>
</reference>
<keyword evidence="3" id="KW-1185">Reference proteome</keyword>
<evidence type="ECO:0000313" key="3">
    <source>
        <dbReference type="Proteomes" id="UP000054538"/>
    </source>
</evidence>
<keyword evidence="1" id="KW-0472">Membrane</keyword>
<name>A0A0D0D244_9AGAM</name>
<dbReference type="EMBL" id="KN829308">
    <property type="protein sequence ID" value="KIK73924.1"/>
    <property type="molecule type" value="Genomic_DNA"/>
</dbReference>
<gene>
    <name evidence="2" type="ORF">PAXRUDRAFT_568570</name>
</gene>
<evidence type="ECO:0000256" key="1">
    <source>
        <dbReference type="SAM" id="Phobius"/>
    </source>
</evidence>
<organism evidence="2 3">
    <name type="scientific">Paxillus rubicundulus Ve08.2h10</name>
    <dbReference type="NCBI Taxonomy" id="930991"/>
    <lineage>
        <taxon>Eukaryota</taxon>
        <taxon>Fungi</taxon>
        <taxon>Dikarya</taxon>
        <taxon>Basidiomycota</taxon>
        <taxon>Agaricomycotina</taxon>
        <taxon>Agaricomycetes</taxon>
        <taxon>Agaricomycetidae</taxon>
        <taxon>Boletales</taxon>
        <taxon>Paxilineae</taxon>
        <taxon>Paxillaceae</taxon>
        <taxon>Paxillus</taxon>
    </lineage>
</organism>
<keyword evidence="1" id="KW-1133">Transmembrane helix</keyword>
<dbReference type="AlphaFoldDB" id="A0A0D0D244"/>
<protein>
    <submittedName>
        <fullName evidence="2">Uncharacterized protein</fullName>
    </submittedName>
</protein>
<keyword evidence="1" id="KW-0812">Transmembrane</keyword>
<feature type="transmembrane region" description="Helical" evidence="1">
    <location>
        <begin position="16"/>
        <end position="38"/>
    </location>
</feature>
<dbReference type="HOGENOM" id="CLU_2868343_0_0_1"/>
<proteinExistence type="predicted"/>
<dbReference type="Proteomes" id="UP000054538">
    <property type="component" value="Unassembled WGS sequence"/>
</dbReference>